<evidence type="ECO:0000313" key="3">
    <source>
        <dbReference type="Proteomes" id="UP001497525"/>
    </source>
</evidence>
<proteinExistence type="predicted"/>
<protein>
    <submittedName>
        <fullName evidence="2">Uncharacterized protein</fullName>
    </submittedName>
</protein>
<reference evidence="2" key="1">
    <citation type="submission" date="2024-06" db="EMBL/GenBank/DDBJ databases">
        <authorList>
            <person name="Liu X."/>
            <person name="Lenzi L."/>
            <person name="Haldenby T S."/>
            <person name="Uol C."/>
        </authorList>
    </citation>
    <scope>NUCLEOTIDE SEQUENCE</scope>
</reference>
<sequence length="752" mass="84968">MWFHSSLPFANIRSIATSAWLRVGVTFAAPTTTEAHIHSRNSTAVTIARRFMSSLGPSEESSSKATPARRPIKPRNRKFPRDSPDKPLVNAVCGGYKSFLRDIEKTSENSNNNGACEEKEISLDSLEKYISEPCRTLEEILSLDVRTLPAEVRLSCLESVLEINRESKVGAAKSHTPDIHINSWSQKYLRTEHSARWQSWNLGINPFDSGSSVPFTSSFVQPRPKWLCDPRFKLLVLTTAASANKLPLPRLLNLAGHMRYLWGYFDPMVFASVLRLVTTQVNEVSPVELLRLVSLTRGLPTSRESPSPNGAQENLESYQKLQEEVHLLRMAAKVHILSKLHMLESFGAVTLMNVFDELYPVTDEDERKRILEAVGNSLVISPEQQNLYTLVFLCTRLSRHGVYQRFILNKCMGQIQRKLNLAYRFPGTDQGQWFITLVAALANLHVGAPQLTEQTADDIEGFSQLPLMPQEKTIFPSPHVGVDTRNCFFSDWIVQTFTDLAGYISRSSPNPSLRLEMAYLLALLGYRASSLIEKAYHSPTEQSSSGKVPLLEMIELLVGPPTHDAHKEINLQTVGWLPRVDWQFYYRLASEAAANTSPSKTGSDKQLVDYISSKTTQVEEIVEILRSRLTRSSTLKLLPFHRCQLEPGGISYFADIVLAKESLQSAGYTKIVLCFVCEKRDLLANRPLEALRSAYNDDRIDFLIFDYSGYSQSEYGGKRDRSDDFLREMGRAMMERQGARTSELRVWSERVQ</sequence>
<evidence type="ECO:0000313" key="2">
    <source>
        <dbReference type="EMBL" id="CAL5131076.1"/>
    </source>
</evidence>
<feature type="region of interest" description="Disordered" evidence="1">
    <location>
        <begin position="54"/>
        <end position="86"/>
    </location>
</feature>
<name>A0AAV2T2N1_CALDB</name>
<comment type="caution">
    <text evidence="2">The sequence shown here is derived from an EMBL/GenBank/DDBJ whole genome shotgun (WGS) entry which is preliminary data.</text>
</comment>
<dbReference type="EMBL" id="CAXLJL010000079">
    <property type="protein sequence ID" value="CAL5131076.1"/>
    <property type="molecule type" value="Genomic_DNA"/>
</dbReference>
<dbReference type="AlphaFoldDB" id="A0AAV2T2N1"/>
<organism evidence="2 3">
    <name type="scientific">Calicophoron daubneyi</name>
    <name type="common">Rumen fluke</name>
    <name type="synonym">Paramphistomum daubneyi</name>
    <dbReference type="NCBI Taxonomy" id="300641"/>
    <lineage>
        <taxon>Eukaryota</taxon>
        <taxon>Metazoa</taxon>
        <taxon>Spiralia</taxon>
        <taxon>Lophotrochozoa</taxon>
        <taxon>Platyhelminthes</taxon>
        <taxon>Trematoda</taxon>
        <taxon>Digenea</taxon>
        <taxon>Plagiorchiida</taxon>
        <taxon>Pronocephalata</taxon>
        <taxon>Paramphistomoidea</taxon>
        <taxon>Paramphistomidae</taxon>
        <taxon>Calicophoron</taxon>
    </lineage>
</organism>
<evidence type="ECO:0000256" key="1">
    <source>
        <dbReference type="SAM" id="MobiDB-lite"/>
    </source>
</evidence>
<gene>
    <name evidence="2" type="ORF">CDAUBV1_LOCUS3260</name>
</gene>
<dbReference type="Proteomes" id="UP001497525">
    <property type="component" value="Unassembled WGS sequence"/>
</dbReference>
<accession>A0AAV2T2N1</accession>